<accession>A0A645HLK4</accession>
<comment type="caution">
    <text evidence="2">The sequence shown here is derived from an EMBL/GenBank/DDBJ whole genome shotgun (WGS) entry which is preliminary data.</text>
</comment>
<gene>
    <name evidence="2" type="ORF">SDC9_184022</name>
</gene>
<feature type="region of interest" description="Disordered" evidence="1">
    <location>
        <begin position="1"/>
        <end position="64"/>
    </location>
</feature>
<proteinExistence type="predicted"/>
<reference evidence="2" key="1">
    <citation type="submission" date="2019-08" db="EMBL/GenBank/DDBJ databases">
        <authorList>
            <person name="Kucharzyk K."/>
            <person name="Murdoch R.W."/>
            <person name="Higgins S."/>
            <person name="Loffler F."/>
        </authorList>
    </citation>
    <scope>NUCLEOTIDE SEQUENCE</scope>
</reference>
<sequence>MLTNGGNEGIEHHGHQSTRKTVVVEIHARQGAARGQHHRGVEEAGQDTIEPAKKAGDGGQGGAE</sequence>
<organism evidence="2">
    <name type="scientific">bioreactor metagenome</name>
    <dbReference type="NCBI Taxonomy" id="1076179"/>
    <lineage>
        <taxon>unclassified sequences</taxon>
        <taxon>metagenomes</taxon>
        <taxon>ecological metagenomes</taxon>
    </lineage>
</organism>
<name>A0A645HLK4_9ZZZZ</name>
<protein>
    <submittedName>
        <fullName evidence="2">Uncharacterized protein</fullName>
    </submittedName>
</protein>
<dbReference type="EMBL" id="VSSQ01090672">
    <property type="protein sequence ID" value="MPN36513.1"/>
    <property type="molecule type" value="Genomic_DNA"/>
</dbReference>
<evidence type="ECO:0000313" key="2">
    <source>
        <dbReference type="EMBL" id="MPN36513.1"/>
    </source>
</evidence>
<dbReference type="AlphaFoldDB" id="A0A645HLK4"/>
<evidence type="ECO:0000256" key="1">
    <source>
        <dbReference type="SAM" id="MobiDB-lite"/>
    </source>
</evidence>